<sequence>MTELCPCGSGDSYQQCCGSYHQGNATPTTAEQLMRSRYSAFARKLPVYLLETLHPSKRAPDELAKLEQSVAQGRWLGLKIISCRDGLADQDTGYVAFKASHEDASQQTVLEENSRFIKENNRWYYVDGVLAPHKPPGRNDACWCGSGKKYKKCHG</sequence>
<dbReference type="Pfam" id="PF17775">
    <property type="entry name" value="YchJ_M-like"/>
    <property type="match status" value="1"/>
</dbReference>
<gene>
    <name evidence="4" type="ORF">Kalk_03900</name>
</gene>
<dbReference type="Pfam" id="PF02810">
    <property type="entry name" value="SEC-C"/>
    <property type="match status" value="2"/>
</dbReference>
<evidence type="ECO:0000313" key="4">
    <source>
        <dbReference type="EMBL" id="AUM11613.1"/>
    </source>
</evidence>
<feature type="domain" description="YchJ-like middle NTF2-like" evidence="3">
    <location>
        <begin position="29"/>
        <end position="128"/>
    </location>
</feature>
<dbReference type="NCBIfam" id="NF002449">
    <property type="entry name" value="PRK01617.1"/>
    <property type="match status" value="1"/>
</dbReference>
<dbReference type="SUPFAM" id="SSF103642">
    <property type="entry name" value="Sec-C motif"/>
    <property type="match status" value="2"/>
</dbReference>
<protein>
    <recommendedName>
        <fullName evidence="2">UPF0225 protein Kalk_03900</fullName>
    </recommendedName>
</protein>
<dbReference type="InterPro" id="IPR032710">
    <property type="entry name" value="NTF2-like_dom_sf"/>
</dbReference>
<dbReference type="Gene3D" id="3.10.450.50">
    <property type="match status" value="1"/>
</dbReference>
<dbReference type="PANTHER" id="PTHR33747:SF1">
    <property type="entry name" value="ADENYLATE CYCLASE-ASSOCIATED CAP C-TERMINAL DOMAIN-CONTAINING PROTEIN"/>
    <property type="match status" value="1"/>
</dbReference>
<dbReference type="KEGG" id="kak:Kalk_03900"/>
<evidence type="ECO:0000313" key="5">
    <source>
        <dbReference type="Proteomes" id="UP000235116"/>
    </source>
</evidence>
<dbReference type="NCBIfam" id="NF002486">
    <property type="entry name" value="PRK01752.1"/>
    <property type="match status" value="1"/>
</dbReference>
<organism evidence="4 5">
    <name type="scientific">Ketobacter alkanivorans</name>
    <dbReference type="NCBI Taxonomy" id="1917421"/>
    <lineage>
        <taxon>Bacteria</taxon>
        <taxon>Pseudomonadati</taxon>
        <taxon>Pseudomonadota</taxon>
        <taxon>Gammaproteobacteria</taxon>
        <taxon>Pseudomonadales</taxon>
        <taxon>Ketobacteraceae</taxon>
        <taxon>Ketobacter</taxon>
    </lineage>
</organism>
<reference evidence="5" key="1">
    <citation type="submission" date="2017-08" db="EMBL/GenBank/DDBJ databases">
        <title>Direct submision.</title>
        <authorList>
            <person name="Kim S.-J."/>
            <person name="Rhee S.-K."/>
        </authorList>
    </citation>
    <scope>NUCLEOTIDE SEQUENCE [LARGE SCALE GENOMIC DNA]</scope>
    <source>
        <strain evidence="5">GI5</strain>
    </source>
</reference>
<dbReference type="InterPro" id="IPR048469">
    <property type="entry name" value="YchJ-like_M"/>
</dbReference>
<evidence type="ECO:0000259" key="3">
    <source>
        <dbReference type="Pfam" id="PF17775"/>
    </source>
</evidence>
<dbReference type="Proteomes" id="UP000235116">
    <property type="component" value="Chromosome"/>
</dbReference>
<dbReference type="PANTHER" id="PTHR33747">
    <property type="entry name" value="UPF0225 PROTEIN SCO1677"/>
    <property type="match status" value="1"/>
</dbReference>
<name>A0A2K9LH76_9GAMM</name>
<evidence type="ECO:0000256" key="1">
    <source>
        <dbReference type="ARBA" id="ARBA00010839"/>
    </source>
</evidence>
<comment type="similarity">
    <text evidence="1 2">Belongs to the UPF0225 family.</text>
</comment>
<dbReference type="InterPro" id="IPR023006">
    <property type="entry name" value="YchJ-like"/>
</dbReference>
<evidence type="ECO:0000256" key="2">
    <source>
        <dbReference type="HAMAP-Rule" id="MF_00612"/>
    </source>
</evidence>
<dbReference type="AlphaFoldDB" id="A0A2K9LH76"/>
<proteinExistence type="inferred from homology"/>
<dbReference type="EMBL" id="CP022684">
    <property type="protein sequence ID" value="AUM11613.1"/>
    <property type="molecule type" value="Genomic_DNA"/>
</dbReference>
<dbReference type="SUPFAM" id="SSF54427">
    <property type="entry name" value="NTF2-like"/>
    <property type="match status" value="1"/>
</dbReference>
<dbReference type="HAMAP" id="MF_00612">
    <property type="entry name" value="UPF0225"/>
    <property type="match status" value="1"/>
</dbReference>
<dbReference type="OrthoDB" id="21421at2"/>
<keyword evidence="5" id="KW-1185">Reference proteome</keyword>
<accession>A0A2K9LH76</accession>
<dbReference type="InterPro" id="IPR004027">
    <property type="entry name" value="SEC_C_motif"/>
</dbReference>
<dbReference type="RefSeq" id="WP_101892953.1">
    <property type="nucleotide sequence ID" value="NZ_CP022684.1"/>
</dbReference>